<dbReference type="InterPro" id="IPR036873">
    <property type="entry name" value="Rhodanese-like_dom_sf"/>
</dbReference>
<dbReference type="SMART" id="SM00450">
    <property type="entry name" value="RHOD"/>
    <property type="match status" value="2"/>
</dbReference>
<dbReference type="CDD" id="cd01448">
    <property type="entry name" value="TST_Repeat_1"/>
    <property type="match status" value="1"/>
</dbReference>
<feature type="domain" description="Rhodanese" evidence="3">
    <location>
        <begin position="21"/>
        <end position="136"/>
    </location>
</feature>
<dbReference type="Pfam" id="PF00581">
    <property type="entry name" value="Rhodanese"/>
    <property type="match status" value="2"/>
</dbReference>
<evidence type="ECO:0000313" key="5">
    <source>
        <dbReference type="Proteomes" id="UP001597013"/>
    </source>
</evidence>
<organism evidence="4 5">
    <name type="scientific">Winogradskyella litorisediminis</name>
    <dbReference type="NCBI Taxonomy" id="1156618"/>
    <lineage>
        <taxon>Bacteria</taxon>
        <taxon>Pseudomonadati</taxon>
        <taxon>Bacteroidota</taxon>
        <taxon>Flavobacteriia</taxon>
        <taxon>Flavobacteriales</taxon>
        <taxon>Flavobacteriaceae</taxon>
        <taxon>Winogradskyella</taxon>
    </lineage>
</organism>
<dbReference type="InterPro" id="IPR045078">
    <property type="entry name" value="TST/MPST-like"/>
</dbReference>
<name>A0ABW3N2D5_9FLAO</name>
<dbReference type="Gene3D" id="3.40.250.10">
    <property type="entry name" value="Rhodanese-like domain"/>
    <property type="match status" value="2"/>
</dbReference>
<dbReference type="CDD" id="cd01449">
    <property type="entry name" value="TST_Repeat_2"/>
    <property type="match status" value="1"/>
</dbReference>
<dbReference type="InterPro" id="IPR001763">
    <property type="entry name" value="Rhodanese-like_dom"/>
</dbReference>
<dbReference type="PANTHER" id="PTHR11364">
    <property type="entry name" value="THIOSULFATE SULFERTANSFERASE"/>
    <property type="match status" value="1"/>
</dbReference>
<dbReference type="SUPFAM" id="SSF52821">
    <property type="entry name" value="Rhodanese/Cell cycle control phosphatase"/>
    <property type="match status" value="2"/>
</dbReference>
<evidence type="ECO:0000259" key="3">
    <source>
        <dbReference type="PROSITE" id="PS50206"/>
    </source>
</evidence>
<dbReference type="Proteomes" id="UP001597013">
    <property type="component" value="Unassembled WGS sequence"/>
</dbReference>
<sequence length="276" mass="30863">MNNIKFKSPLVSAEWLQKHIEAENLLVLDATIPKVSGAILNDELGYIPKSQFFDIKQKFSDVSAELPNTLPSLEQFQLEARKLGINNSSAIVVYDQHGIYSSARAWWFFKYFGHENVAVLDGGLPEWISKGFQTVNDYQLKFEKGDFKANINSKLFTHFEGVCEFSNDKNTQIFDARSAKRFKGETPEPREGLPSGTITNSLNLPFTDLLDGNTLKSKDALKSIFSQFQIDNKKLVFSCGSGITACNLALGATIAGYKDLVVYDGSWTEYGTLKKE</sequence>
<dbReference type="EMBL" id="JBHTJL010000003">
    <property type="protein sequence ID" value="MFD1061863.1"/>
    <property type="molecule type" value="Genomic_DNA"/>
</dbReference>
<reference evidence="5" key="1">
    <citation type="journal article" date="2019" name="Int. J. Syst. Evol. Microbiol.">
        <title>The Global Catalogue of Microorganisms (GCM) 10K type strain sequencing project: providing services to taxonomists for standard genome sequencing and annotation.</title>
        <authorList>
            <consortium name="The Broad Institute Genomics Platform"/>
            <consortium name="The Broad Institute Genome Sequencing Center for Infectious Disease"/>
            <person name="Wu L."/>
            <person name="Ma J."/>
        </authorList>
    </citation>
    <scope>NUCLEOTIDE SEQUENCE [LARGE SCALE GENOMIC DNA]</scope>
    <source>
        <strain evidence="5">CCUG 62215</strain>
    </source>
</reference>
<dbReference type="RefSeq" id="WP_386127169.1">
    <property type="nucleotide sequence ID" value="NZ_JBHTJL010000003.1"/>
</dbReference>
<keyword evidence="1 4" id="KW-0808">Transferase</keyword>
<dbReference type="PANTHER" id="PTHR11364:SF27">
    <property type="entry name" value="SULFURTRANSFERASE"/>
    <property type="match status" value="1"/>
</dbReference>
<dbReference type="EC" id="2.8.1.-" evidence="4"/>
<keyword evidence="2" id="KW-0677">Repeat</keyword>
<dbReference type="PROSITE" id="PS50206">
    <property type="entry name" value="RHODANESE_3"/>
    <property type="match status" value="2"/>
</dbReference>
<evidence type="ECO:0000313" key="4">
    <source>
        <dbReference type="EMBL" id="MFD1061863.1"/>
    </source>
</evidence>
<gene>
    <name evidence="4" type="ORF">ACFQ1Q_01295</name>
</gene>
<comment type="caution">
    <text evidence="4">The sequence shown here is derived from an EMBL/GenBank/DDBJ whole genome shotgun (WGS) entry which is preliminary data.</text>
</comment>
<accession>A0ABW3N2D5</accession>
<dbReference type="GO" id="GO:0016740">
    <property type="term" value="F:transferase activity"/>
    <property type="evidence" value="ECO:0007669"/>
    <property type="project" value="UniProtKB-KW"/>
</dbReference>
<proteinExistence type="predicted"/>
<feature type="domain" description="Rhodanese" evidence="3">
    <location>
        <begin position="167"/>
        <end position="275"/>
    </location>
</feature>
<evidence type="ECO:0000256" key="2">
    <source>
        <dbReference type="ARBA" id="ARBA00022737"/>
    </source>
</evidence>
<evidence type="ECO:0000256" key="1">
    <source>
        <dbReference type="ARBA" id="ARBA00022679"/>
    </source>
</evidence>
<protein>
    <submittedName>
        <fullName evidence="4">Sulfurtransferase</fullName>
        <ecNumber evidence="4">2.8.1.-</ecNumber>
    </submittedName>
</protein>
<keyword evidence="5" id="KW-1185">Reference proteome</keyword>